<accession>S4PD15</accession>
<proteinExistence type="predicted"/>
<reference evidence="1" key="1">
    <citation type="journal article" date="2013" name="BMC Genomics">
        <title>Unscrambling butterfly oogenesis.</title>
        <authorList>
            <person name="Carter J.M."/>
            <person name="Baker S.C."/>
            <person name="Pink R."/>
            <person name="Carter D.R."/>
            <person name="Collins A."/>
            <person name="Tomlin J."/>
            <person name="Gibbs M."/>
            <person name="Breuker C.J."/>
        </authorList>
    </citation>
    <scope>NUCLEOTIDE SEQUENCE</scope>
    <source>
        <tissue evidence="1">Ovary</tissue>
    </source>
</reference>
<evidence type="ECO:0000313" key="1">
    <source>
        <dbReference type="EMBL" id="JAA84850.1"/>
    </source>
</evidence>
<dbReference type="AlphaFoldDB" id="S4PD15"/>
<dbReference type="EMBL" id="GAIX01007710">
    <property type="protein sequence ID" value="JAA84850.1"/>
    <property type="molecule type" value="Transcribed_RNA"/>
</dbReference>
<reference evidence="1" key="2">
    <citation type="submission" date="2013-05" db="EMBL/GenBank/DDBJ databases">
        <authorList>
            <person name="Carter J.-M."/>
            <person name="Baker S.C."/>
            <person name="Pink R."/>
            <person name="Carter D.R.F."/>
            <person name="Collins A."/>
            <person name="Tomlin J."/>
            <person name="Gibbs M."/>
            <person name="Breuker C.J."/>
        </authorList>
    </citation>
    <scope>NUCLEOTIDE SEQUENCE</scope>
    <source>
        <tissue evidence="1">Ovary</tissue>
    </source>
</reference>
<organism evidence="1">
    <name type="scientific">Pararge aegeria</name>
    <name type="common">speckled wood butterfly</name>
    <dbReference type="NCBI Taxonomy" id="116150"/>
    <lineage>
        <taxon>Eukaryota</taxon>
        <taxon>Metazoa</taxon>
        <taxon>Ecdysozoa</taxon>
        <taxon>Arthropoda</taxon>
        <taxon>Hexapoda</taxon>
        <taxon>Insecta</taxon>
        <taxon>Pterygota</taxon>
        <taxon>Neoptera</taxon>
        <taxon>Endopterygota</taxon>
        <taxon>Lepidoptera</taxon>
        <taxon>Glossata</taxon>
        <taxon>Ditrysia</taxon>
        <taxon>Papilionoidea</taxon>
        <taxon>Nymphalidae</taxon>
        <taxon>Satyrinae</taxon>
        <taxon>Satyrini</taxon>
        <taxon>Parargina</taxon>
        <taxon>Pararge</taxon>
    </lineage>
</organism>
<protein>
    <submittedName>
        <fullName evidence="1">Uncharacterized protein</fullName>
    </submittedName>
</protein>
<name>S4PD15_9NEOP</name>
<sequence>MRSKLARRLVRHRIVEPTPVQPSKIVWTVLEIRDRSTWHLKNKNALNLEKLKVRAGIQIPPVYSVGTYCLRPCY</sequence>